<feature type="transmembrane region" description="Helical" evidence="1">
    <location>
        <begin position="151"/>
        <end position="174"/>
    </location>
</feature>
<dbReference type="EMBL" id="PFBW01000184">
    <property type="protein sequence ID" value="PIR77120.1"/>
    <property type="molecule type" value="Genomic_DNA"/>
</dbReference>
<keyword evidence="1" id="KW-0812">Transmembrane</keyword>
<dbReference type="Proteomes" id="UP000228528">
    <property type="component" value="Unassembled WGS sequence"/>
</dbReference>
<keyword evidence="2" id="KW-0732">Signal</keyword>
<evidence type="ECO:0000313" key="4">
    <source>
        <dbReference type="Proteomes" id="UP000228528"/>
    </source>
</evidence>
<feature type="signal peptide" evidence="2">
    <location>
        <begin position="1"/>
        <end position="22"/>
    </location>
</feature>
<keyword evidence="1" id="KW-1133">Transmembrane helix</keyword>
<dbReference type="AlphaFoldDB" id="A0A2M6P132"/>
<feature type="transmembrane region" description="Helical" evidence="1">
    <location>
        <begin position="119"/>
        <end position="139"/>
    </location>
</feature>
<sequence length="175" mass="19219">MKIKLLGTLAIMGLLIPGVAKAHCPLCVAGAGVLAVGAAYFGVSTYVVGILLGAFALALGLWTARLVKKEYVPHQKSILTALVFLSTIIPISPLIQHYVSFNVYWFGEYGSLFNSTYMVNRFLVGCVLGAFIMYISPYLSRKLYKLRENKLIPYQGMVITFALLIVSSLIVQFVF</sequence>
<evidence type="ECO:0000256" key="1">
    <source>
        <dbReference type="SAM" id="Phobius"/>
    </source>
</evidence>
<keyword evidence="1" id="KW-0472">Membrane</keyword>
<evidence type="ECO:0000256" key="2">
    <source>
        <dbReference type="SAM" id="SignalP"/>
    </source>
</evidence>
<accession>A0A2M6P132</accession>
<evidence type="ECO:0000313" key="3">
    <source>
        <dbReference type="EMBL" id="PIR77120.1"/>
    </source>
</evidence>
<organism evidence="3 4">
    <name type="scientific">Candidatus Magasanikbacteria bacterium CG10_big_fil_rev_8_21_14_0_10_38_6</name>
    <dbReference type="NCBI Taxonomy" id="1974647"/>
    <lineage>
        <taxon>Bacteria</taxon>
        <taxon>Candidatus Magasanikiibacteriota</taxon>
    </lineage>
</organism>
<reference evidence="4" key="1">
    <citation type="submission" date="2017-09" db="EMBL/GenBank/DDBJ databases">
        <title>Depth-based differentiation of microbial function through sediment-hosted aquifers and enrichment of novel symbionts in the deep terrestrial subsurface.</title>
        <authorList>
            <person name="Probst A.J."/>
            <person name="Ladd B."/>
            <person name="Jarett J.K."/>
            <person name="Geller-Mcgrath D.E."/>
            <person name="Sieber C.M.K."/>
            <person name="Emerson J.B."/>
            <person name="Anantharaman K."/>
            <person name="Thomas B.C."/>
            <person name="Malmstrom R."/>
            <person name="Stieglmeier M."/>
            <person name="Klingl A."/>
            <person name="Woyke T."/>
            <person name="Ryan C.M."/>
            <person name="Banfield J.F."/>
        </authorList>
    </citation>
    <scope>NUCLEOTIDE SEQUENCE [LARGE SCALE GENOMIC DNA]</scope>
</reference>
<feature type="transmembrane region" description="Helical" evidence="1">
    <location>
        <begin position="46"/>
        <end position="67"/>
    </location>
</feature>
<comment type="caution">
    <text evidence="3">The sequence shown here is derived from an EMBL/GenBank/DDBJ whole genome shotgun (WGS) entry which is preliminary data.</text>
</comment>
<name>A0A2M6P132_9BACT</name>
<gene>
    <name evidence="3" type="ORF">COU30_04245</name>
</gene>
<feature type="transmembrane region" description="Helical" evidence="1">
    <location>
        <begin position="79"/>
        <end position="99"/>
    </location>
</feature>
<protein>
    <submittedName>
        <fullName evidence="3">Uncharacterized protein</fullName>
    </submittedName>
</protein>
<feature type="chain" id="PRO_5014837694" evidence="2">
    <location>
        <begin position="23"/>
        <end position="175"/>
    </location>
</feature>
<proteinExistence type="predicted"/>